<keyword evidence="4" id="KW-1185">Reference proteome</keyword>
<accession>A0ABD3PGQ2</accession>
<sequence length="253" mass="27648">MTTFASMISGLLGLTAWFLSLFGGVYCKFLSNMVTASTSPDEPITLNLGIWYYQGYYVANSTDGTVVYELCRSYPDDMNIDTKWRSARAFSTLALMVGGFVTIWAMYSGCSTPSKTLYRVGGILFMLTCLFQGLVLLFLNSSACSNNTLTDKLQEEMPVIDITAEDTCDMTAGAKCTIAATVLWFCAAIPAFRVDIPQRGAVATEKEKEKEAEADERTFDPDEHEVAKEKASVEVARGAEDLAAAHDKETEAA</sequence>
<evidence type="ECO:0000256" key="1">
    <source>
        <dbReference type="SAM" id="MobiDB-lite"/>
    </source>
</evidence>
<name>A0ABD3PGQ2_9STRA</name>
<reference evidence="3 4" key="1">
    <citation type="journal article" date="2020" name="G3 (Bethesda)">
        <title>Improved Reference Genome for Cyclotella cryptica CCMP332, a Model for Cell Wall Morphogenesis, Salinity Adaptation, and Lipid Production in Diatoms (Bacillariophyta).</title>
        <authorList>
            <person name="Roberts W.R."/>
            <person name="Downey K.M."/>
            <person name="Ruck E.C."/>
            <person name="Traller J.C."/>
            <person name="Alverson A.J."/>
        </authorList>
    </citation>
    <scope>NUCLEOTIDE SEQUENCE [LARGE SCALE GENOMIC DNA]</scope>
    <source>
        <strain evidence="3 4">CCMP332</strain>
    </source>
</reference>
<comment type="caution">
    <text evidence="3">The sequence shown here is derived from an EMBL/GenBank/DDBJ whole genome shotgun (WGS) entry which is preliminary data.</text>
</comment>
<evidence type="ECO:0000256" key="2">
    <source>
        <dbReference type="SAM" id="Phobius"/>
    </source>
</evidence>
<keyword evidence="2" id="KW-1133">Transmembrane helix</keyword>
<feature type="transmembrane region" description="Helical" evidence="2">
    <location>
        <begin position="117"/>
        <end position="139"/>
    </location>
</feature>
<feature type="transmembrane region" description="Helical" evidence="2">
    <location>
        <begin position="87"/>
        <end position="105"/>
    </location>
</feature>
<dbReference type="AlphaFoldDB" id="A0ABD3PGQ2"/>
<evidence type="ECO:0000313" key="3">
    <source>
        <dbReference type="EMBL" id="KAL3787077.1"/>
    </source>
</evidence>
<dbReference type="EMBL" id="JABMIG020000182">
    <property type="protein sequence ID" value="KAL3787077.1"/>
    <property type="molecule type" value="Genomic_DNA"/>
</dbReference>
<keyword evidence="2" id="KW-0472">Membrane</keyword>
<proteinExistence type="predicted"/>
<feature type="region of interest" description="Disordered" evidence="1">
    <location>
        <begin position="202"/>
        <end position="253"/>
    </location>
</feature>
<feature type="compositionally biased region" description="Basic and acidic residues" evidence="1">
    <location>
        <begin position="204"/>
        <end position="253"/>
    </location>
</feature>
<dbReference type="Proteomes" id="UP001516023">
    <property type="component" value="Unassembled WGS sequence"/>
</dbReference>
<organism evidence="3 4">
    <name type="scientific">Cyclotella cryptica</name>
    <dbReference type="NCBI Taxonomy" id="29204"/>
    <lineage>
        <taxon>Eukaryota</taxon>
        <taxon>Sar</taxon>
        <taxon>Stramenopiles</taxon>
        <taxon>Ochrophyta</taxon>
        <taxon>Bacillariophyta</taxon>
        <taxon>Coscinodiscophyceae</taxon>
        <taxon>Thalassiosirophycidae</taxon>
        <taxon>Stephanodiscales</taxon>
        <taxon>Stephanodiscaceae</taxon>
        <taxon>Cyclotella</taxon>
    </lineage>
</organism>
<evidence type="ECO:0000313" key="4">
    <source>
        <dbReference type="Proteomes" id="UP001516023"/>
    </source>
</evidence>
<keyword evidence="2" id="KW-0812">Transmembrane</keyword>
<protein>
    <submittedName>
        <fullName evidence="3">Uncharacterized protein</fullName>
    </submittedName>
</protein>
<gene>
    <name evidence="3" type="ORF">HJC23_011761</name>
</gene>